<dbReference type="InterPro" id="IPR036652">
    <property type="entry name" value="YjeF_N_dom_sf"/>
</dbReference>
<evidence type="ECO:0000256" key="6">
    <source>
        <dbReference type="ARBA" id="ARBA00022741"/>
    </source>
</evidence>
<dbReference type="PANTHER" id="PTHR12592">
    <property type="entry name" value="ATP-DEPENDENT (S)-NAD(P)H-HYDRATE DEHYDRATASE FAMILY MEMBER"/>
    <property type="match status" value="1"/>
</dbReference>
<comment type="cofactor">
    <cofactor evidence="17">
        <name>Mg(2+)</name>
        <dbReference type="ChEBI" id="CHEBI:18420"/>
    </cofactor>
</comment>
<feature type="binding site" evidence="17">
    <location>
        <position position="314"/>
    </location>
    <ligand>
        <name>(6S)-NADPHX</name>
        <dbReference type="ChEBI" id="CHEBI:64076"/>
    </ligand>
</feature>
<dbReference type="PANTHER" id="PTHR12592:SF0">
    <property type="entry name" value="ATP-DEPENDENT (S)-NAD(P)H-HYDRATE DEHYDRATASE"/>
    <property type="match status" value="1"/>
</dbReference>
<keyword evidence="9 18" id="KW-0630">Potassium</keyword>
<evidence type="ECO:0000256" key="14">
    <source>
        <dbReference type="ARBA" id="ARBA00025153"/>
    </source>
</evidence>
<dbReference type="CDD" id="cd01171">
    <property type="entry name" value="YXKO-related"/>
    <property type="match status" value="1"/>
</dbReference>
<protein>
    <recommendedName>
        <fullName evidence="19">Bifunctional NAD(P)H-hydrate repair enzyme</fullName>
    </recommendedName>
    <alternativeName>
        <fullName evidence="19">Nicotinamide nucleotide repair protein</fullName>
    </alternativeName>
    <domain>
        <recommendedName>
            <fullName evidence="19">ADP-dependent (S)-NAD(P)H-hydrate dehydratase</fullName>
            <ecNumber evidence="19">4.2.1.136</ecNumber>
        </recommendedName>
        <alternativeName>
            <fullName evidence="19">ADP-dependent NAD(P)HX dehydratase</fullName>
        </alternativeName>
    </domain>
    <domain>
        <recommendedName>
            <fullName evidence="19">NAD(P)H-hydrate epimerase</fullName>
            <ecNumber evidence="19">5.1.99.6</ecNumber>
        </recommendedName>
    </domain>
</protein>
<keyword evidence="7 17" id="KW-0067">ATP-binding</keyword>
<dbReference type="HAMAP" id="MF_01965">
    <property type="entry name" value="NADHX_dehydratase"/>
    <property type="match status" value="1"/>
</dbReference>
<gene>
    <name evidence="17" type="primary">nnrD</name>
    <name evidence="18" type="synonym">nnrE</name>
    <name evidence="22" type="ORF">GCM10023337_18520</name>
</gene>
<comment type="similarity">
    <text evidence="4 19">In the C-terminal section; belongs to the NnrD/CARKD family.</text>
</comment>
<feature type="binding site" evidence="18">
    <location>
        <position position="58"/>
    </location>
    <ligand>
        <name>K(+)</name>
        <dbReference type="ChEBI" id="CHEBI:29103"/>
    </ligand>
</feature>
<dbReference type="PROSITE" id="PS51383">
    <property type="entry name" value="YJEF_C_3"/>
    <property type="match status" value="1"/>
</dbReference>
<dbReference type="PIRSF" id="PIRSF017184">
    <property type="entry name" value="Nnr"/>
    <property type="match status" value="1"/>
</dbReference>
<evidence type="ECO:0000256" key="7">
    <source>
        <dbReference type="ARBA" id="ARBA00022840"/>
    </source>
</evidence>
<keyword evidence="10 17" id="KW-0520">NAD</keyword>
<keyword evidence="12 17" id="KW-0456">Lyase</keyword>
<comment type="catalytic activity">
    <reaction evidence="16 17 19">
        <text>(6S)-NADPHX + ADP = AMP + phosphate + NADPH + H(+)</text>
        <dbReference type="Rhea" id="RHEA:32235"/>
        <dbReference type="ChEBI" id="CHEBI:15378"/>
        <dbReference type="ChEBI" id="CHEBI:43474"/>
        <dbReference type="ChEBI" id="CHEBI:57783"/>
        <dbReference type="ChEBI" id="CHEBI:64076"/>
        <dbReference type="ChEBI" id="CHEBI:456215"/>
        <dbReference type="ChEBI" id="CHEBI:456216"/>
        <dbReference type="EC" id="4.2.1.136"/>
    </reaction>
</comment>
<keyword evidence="23" id="KW-1185">Reference proteome</keyword>
<reference evidence="23" key="1">
    <citation type="journal article" date="2019" name="Int. J. Syst. Evol. Microbiol.">
        <title>The Global Catalogue of Microorganisms (GCM) 10K type strain sequencing project: providing services to taxonomists for standard genome sequencing and annotation.</title>
        <authorList>
            <consortium name="The Broad Institute Genomics Platform"/>
            <consortium name="The Broad Institute Genome Sequencing Center for Infectious Disease"/>
            <person name="Wu L."/>
            <person name="Ma J."/>
        </authorList>
    </citation>
    <scope>NUCLEOTIDE SEQUENCE [LARGE SCALE GENOMIC DNA]</scope>
    <source>
        <strain evidence="23">JCM 18423</strain>
    </source>
</reference>
<dbReference type="Gene3D" id="3.40.1190.20">
    <property type="match status" value="1"/>
</dbReference>
<evidence type="ECO:0000256" key="3">
    <source>
        <dbReference type="ARBA" id="ARBA00006001"/>
    </source>
</evidence>
<comment type="catalytic activity">
    <reaction evidence="2 18 19">
        <text>(6R)-NADPHX = (6S)-NADPHX</text>
        <dbReference type="Rhea" id="RHEA:32227"/>
        <dbReference type="ChEBI" id="CHEBI:64076"/>
        <dbReference type="ChEBI" id="CHEBI:64077"/>
        <dbReference type="EC" id="5.1.99.6"/>
    </reaction>
</comment>
<dbReference type="HAMAP" id="MF_01966">
    <property type="entry name" value="NADHX_epimerase"/>
    <property type="match status" value="1"/>
</dbReference>
<organism evidence="22 23">
    <name type="scientific">Paenalcaligenes hermetiae</name>
    <dbReference type="NCBI Taxonomy" id="1157987"/>
    <lineage>
        <taxon>Bacteria</taxon>
        <taxon>Pseudomonadati</taxon>
        <taxon>Pseudomonadota</taxon>
        <taxon>Betaproteobacteria</taxon>
        <taxon>Burkholderiales</taxon>
        <taxon>Alcaligenaceae</taxon>
        <taxon>Paenalcaligenes</taxon>
    </lineage>
</organism>
<dbReference type="EC" id="4.2.1.136" evidence="19"/>
<comment type="function">
    <text evidence="17">Catalyzes the dehydration of the S-form of NAD(P)HX at the expense of ADP, which is converted to AMP. Together with NAD(P)HX epimerase, which catalyzes the epimerization of the S- and R-forms, the enzyme allows the repair of both epimers of NAD(P)HX, a damaged form of NAD(P)H that is a result of enzymatic or heat-dependent hydration.</text>
</comment>
<comment type="cofactor">
    <cofactor evidence="18 19">
        <name>K(+)</name>
        <dbReference type="ChEBI" id="CHEBI:29103"/>
    </cofactor>
    <text evidence="18 19">Binds 1 potassium ion per subunit.</text>
</comment>
<dbReference type="PROSITE" id="PS51385">
    <property type="entry name" value="YJEF_N"/>
    <property type="match status" value="1"/>
</dbReference>
<evidence type="ECO:0000259" key="20">
    <source>
        <dbReference type="PROSITE" id="PS51383"/>
    </source>
</evidence>
<evidence type="ECO:0000256" key="1">
    <source>
        <dbReference type="ARBA" id="ARBA00000013"/>
    </source>
</evidence>
<dbReference type="InterPro" id="IPR030677">
    <property type="entry name" value="Nnr"/>
</dbReference>
<dbReference type="RefSeq" id="WP_345371324.1">
    <property type="nucleotide sequence ID" value="NZ_BAABKD010000011.1"/>
</dbReference>
<comment type="catalytic activity">
    <reaction evidence="15 17 19">
        <text>(6S)-NADHX + ADP = AMP + phosphate + NADH + H(+)</text>
        <dbReference type="Rhea" id="RHEA:32223"/>
        <dbReference type="ChEBI" id="CHEBI:15378"/>
        <dbReference type="ChEBI" id="CHEBI:43474"/>
        <dbReference type="ChEBI" id="CHEBI:57945"/>
        <dbReference type="ChEBI" id="CHEBI:64074"/>
        <dbReference type="ChEBI" id="CHEBI:456215"/>
        <dbReference type="ChEBI" id="CHEBI:456216"/>
        <dbReference type="EC" id="4.2.1.136"/>
    </reaction>
</comment>
<evidence type="ECO:0000256" key="19">
    <source>
        <dbReference type="PIRNR" id="PIRNR017184"/>
    </source>
</evidence>
<feature type="binding site" evidence="17">
    <location>
        <begin position="408"/>
        <end position="412"/>
    </location>
    <ligand>
        <name>AMP</name>
        <dbReference type="ChEBI" id="CHEBI:456215"/>
    </ligand>
</feature>
<evidence type="ECO:0000256" key="16">
    <source>
        <dbReference type="ARBA" id="ARBA00049209"/>
    </source>
</evidence>
<dbReference type="NCBIfam" id="TIGR00197">
    <property type="entry name" value="yjeF_nterm"/>
    <property type="match status" value="1"/>
</dbReference>
<comment type="similarity">
    <text evidence="18">Belongs to the NnrE/AIBP family.</text>
</comment>
<dbReference type="EMBL" id="BAABKD010000011">
    <property type="protein sequence ID" value="GAA5091947.1"/>
    <property type="molecule type" value="Genomic_DNA"/>
</dbReference>
<comment type="similarity">
    <text evidence="17">Belongs to the NnrD/CARKD family.</text>
</comment>
<feature type="binding site" evidence="18">
    <location>
        <begin position="57"/>
        <end position="61"/>
    </location>
    <ligand>
        <name>(6S)-NADPHX</name>
        <dbReference type="ChEBI" id="CHEBI:64076"/>
    </ligand>
</feature>
<feature type="binding site" evidence="18">
    <location>
        <position position="151"/>
    </location>
    <ligand>
        <name>(6S)-NADPHX</name>
        <dbReference type="ChEBI" id="CHEBI:64076"/>
    </ligand>
</feature>
<dbReference type="SUPFAM" id="SSF64153">
    <property type="entry name" value="YjeF N-terminal domain-like"/>
    <property type="match status" value="1"/>
</dbReference>
<evidence type="ECO:0000256" key="15">
    <source>
        <dbReference type="ARBA" id="ARBA00048238"/>
    </source>
</evidence>
<keyword evidence="5 18" id="KW-0479">Metal-binding</keyword>
<comment type="similarity">
    <text evidence="3 19">In the N-terminal section; belongs to the NnrE/AIBP family.</text>
</comment>
<keyword evidence="8 17" id="KW-0521">NADP</keyword>
<dbReference type="InterPro" id="IPR029056">
    <property type="entry name" value="Ribokinase-like"/>
</dbReference>
<sequence>MMDSILDTEQMYAADRAAIARGISAYSLIDRAGVAAAEQIHVRWPTGKILVLCGPGNNGGDGYRLASQLHCWGRAVRVMEYAPQRARSAEAQAHREQCLVALEPLDETAFEAADIVVDALLGMGLQRPLSAALQTVLQSLQASSASICAIDVPTGIDGNGRCWAEAPLQAALTITFFRKKLAHVLAPSRFLCGEIKVVDIGLCEEDVTPPSYLYENQPALWQSAIPWPQPLQHKYQRGAALVYGGSEMTGAARLSALACARAGAGATTIACASDVWAIYAQSMQSVMVKRWHSLSQAAALSHSSTYQAVLIGPGLAPEPSTQELVMRSLLQTQVSSWVVDAGALTAFASQPESLFEGIHTSAAQVILTPHEGEFARLFPDLALHSNQKNKVERARQAAARSGAIVLLKGSDTVVASPDGRAAVQTQSSPYLASAGSGDVLAGMMTGLLAQGMSPWLAANMAVWMHSQAGLILGAGLIAEDLVQSIPTIWQQIGRMN</sequence>
<proteinExistence type="inferred from homology"/>
<evidence type="ECO:0000313" key="22">
    <source>
        <dbReference type="EMBL" id="GAA5091947.1"/>
    </source>
</evidence>
<feature type="binding site" evidence="17">
    <location>
        <position position="437"/>
    </location>
    <ligand>
        <name>AMP</name>
        <dbReference type="ChEBI" id="CHEBI:456215"/>
    </ligand>
</feature>
<evidence type="ECO:0000256" key="4">
    <source>
        <dbReference type="ARBA" id="ARBA00009524"/>
    </source>
</evidence>
<dbReference type="Pfam" id="PF03853">
    <property type="entry name" value="YjeF_N"/>
    <property type="match status" value="1"/>
</dbReference>
<feature type="binding site" evidence="18">
    <location>
        <position position="154"/>
    </location>
    <ligand>
        <name>K(+)</name>
        <dbReference type="ChEBI" id="CHEBI:29103"/>
    </ligand>
</feature>
<comment type="subunit">
    <text evidence="17">Homotetramer.</text>
</comment>
<feature type="domain" description="YjeF C-terminal" evidence="20">
    <location>
        <begin position="217"/>
        <end position="492"/>
    </location>
</feature>
<feature type="binding site" evidence="18">
    <location>
        <position position="118"/>
    </location>
    <ligand>
        <name>K(+)</name>
        <dbReference type="ChEBI" id="CHEBI:29103"/>
    </ligand>
</feature>
<dbReference type="Proteomes" id="UP001500227">
    <property type="component" value="Unassembled WGS sequence"/>
</dbReference>
<evidence type="ECO:0000259" key="21">
    <source>
        <dbReference type="PROSITE" id="PS51385"/>
    </source>
</evidence>
<dbReference type="SUPFAM" id="SSF53613">
    <property type="entry name" value="Ribokinase-like"/>
    <property type="match status" value="1"/>
</dbReference>
<dbReference type="EC" id="5.1.99.6" evidence="19"/>
<dbReference type="Pfam" id="PF01256">
    <property type="entry name" value="Carb_kinase"/>
    <property type="match status" value="1"/>
</dbReference>
<feature type="binding site" evidence="17">
    <location>
        <position position="438"/>
    </location>
    <ligand>
        <name>(6S)-NADPHX</name>
        <dbReference type="ChEBI" id="CHEBI:64076"/>
    </ligand>
</feature>
<feature type="binding site" evidence="17">
    <location>
        <position position="251"/>
    </location>
    <ligand>
        <name>(6S)-NADPHX</name>
        <dbReference type="ChEBI" id="CHEBI:64076"/>
    </ligand>
</feature>
<evidence type="ECO:0000313" key="23">
    <source>
        <dbReference type="Proteomes" id="UP001500227"/>
    </source>
</evidence>
<keyword evidence="6 17" id="KW-0547">Nucleotide-binding</keyword>
<evidence type="ECO:0000256" key="11">
    <source>
        <dbReference type="ARBA" id="ARBA00023235"/>
    </source>
</evidence>
<feature type="domain" description="YjeF N-terminal" evidence="21">
    <location>
        <begin position="11"/>
        <end position="208"/>
    </location>
</feature>
<dbReference type="PROSITE" id="PS01050">
    <property type="entry name" value="YJEF_C_2"/>
    <property type="match status" value="1"/>
</dbReference>
<feature type="binding site" evidence="17">
    <location>
        <position position="370"/>
    </location>
    <ligand>
        <name>(6S)-NADPHX</name>
        <dbReference type="ChEBI" id="CHEBI:64076"/>
    </ligand>
</feature>
<accession>A0ABP9M6G7</accession>
<evidence type="ECO:0000256" key="13">
    <source>
        <dbReference type="ARBA" id="ARBA00023268"/>
    </source>
</evidence>
<dbReference type="InterPro" id="IPR004443">
    <property type="entry name" value="YjeF_N_dom"/>
</dbReference>
<dbReference type="NCBIfam" id="TIGR00196">
    <property type="entry name" value="yjeF_cterm"/>
    <property type="match status" value="1"/>
</dbReference>
<keyword evidence="13" id="KW-0511">Multifunctional enzyme</keyword>
<evidence type="ECO:0000256" key="2">
    <source>
        <dbReference type="ARBA" id="ARBA00000909"/>
    </source>
</evidence>
<dbReference type="InterPro" id="IPR000631">
    <property type="entry name" value="CARKD"/>
</dbReference>
<name>A0ABP9M6G7_9BURK</name>
<evidence type="ECO:0000256" key="5">
    <source>
        <dbReference type="ARBA" id="ARBA00022723"/>
    </source>
</evidence>
<keyword evidence="11 18" id="KW-0413">Isomerase</keyword>
<comment type="caution">
    <text evidence="22">The sequence shown here is derived from an EMBL/GenBank/DDBJ whole genome shotgun (WGS) entry which is preliminary data.</text>
</comment>
<evidence type="ECO:0000256" key="8">
    <source>
        <dbReference type="ARBA" id="ARBA00022857"/>
    </source>
</evidence>
<feature type="binding site" evidence="18">
    <location>
        <begin position="122"/>
        <end position="128"/>
    </location>
    <ligand>
        <name>(6S)-NADPHX</name>
        <dbReference type="ChEBI" id="CHEBI:64076"/>
    </ligand>
</feature>
<comment type="function">
    <text evidence="14 19">Bifunctional enzyme that catalyzes the epimerization of the S- and R-forms of NAD(P)HX and the dehydration of the S-form of NAD(P)HX at the expense of ADP, which is converted to AMP. This allows the repair of both epimers of NAD(P)HX, a damaged form of NAD(P)H that is a result of enzymatic or heat-dependent hydration.</text>
</comment>
<dbReference type="Gene3D" id="3.40.50.10260">
    <property type="entry name" value="YjeF N-terminal domain"/>
    <property type="match status" value="1"/>
</dbReference>
<evidence type="ECO:0000256" key="9">
    <source>
        <dbReference type="ARBA" id="ARBA00022958"/>
    </source>
</evidence>
<evidence type="ECO:0000256" key="10">
    <source>
        <dbReference type="ARBA" id="ARBA00023027"/>
    </source>
</evidence>
<comment type="function">
    <text evidence="18">Catalyzes the epimerization of the S- and R-forms of NAD(P)HX, a damaged form of NAD(P)H that is a result of enzymatic or heat-dependent hydration. This is a prerequisite for the S-specific NAD(P)H-hydrate dehydratase to allow the repair of both epimers of NAD(P)HX.</text>
</comment>
<evidence type="ECO:0000256" key="18">
    <source>
        <dbReference type="HAMAP-Rule" id="MF_01966"/>
    </source>
</evidence>
<evidence type="ECO:0000256" key="12">
    <source>
        <dbReference type="ARBA" id="ARBA00023239"/>
    </source>
</evidence>
<comment type="caution">
    <text evidence="18">Lacks conserved residue(s) required for the propagation of feature annotation.</text>
</comment>
<evidence type="ECO:0000256" key="17">
    <source>
        <dbReference type="HAMAP-Rule" id="MF_01965"/>
    </source>
</evidence>
<comment type="catalytic activity">
    <reaction evidence="1 18 19">
        <text>(6R)-NADHX = (6S)-NADHX</text>
        <dbReference type="Rhea" id="RHEA:32215"/>
        <dbReference type="ChEBI" id="CHEBI:64074"/>
        <dbReference type="ChEBI" id="CHEBI:64075"/>
        <dbReference type="EC" id="5.1.99.6"/>
    </reaction>
</comment>
<dbReference type="InterPro" id="IPR017953">
    <property type="entry name" value="Carbohydrate_kinase_pred_CS"/>
</dbReference>